<feature type="compositionally biased region" description="Polar residues" evidence="1">
    <location>
        <begin position="898"/>
        <end position="930"/>
    </location>
</feature>
<dbReference type="SMART" id="SM00320">
    <property type="entry name" value="WD40"/>
    <property type="match status" value="9"/>
</dbReference>
<sequence length="1068" mass="114721">MNLRGFRPTPTNSPFYTTPLRSPTKLIKADEPGLHLRKVIGTTTAASNGFDCRPSTRQFAYTAGAAAVIATVDDDLKIKQQFFRARPNVGAATRGGPFPATPTPAESRSNRPLSMVREQGLGGGSPGNTVGRDWSDSPTGKSSTAKDRIKAATSVALSPNGKWLAVGETGYKPRVCVFRVEDDTSETPVATVAEHTFGVHALAFSPDSKYLASLGTVNDGFLYVWSIDERSGATTLVASNKCTTSINSMVWMGMAIVTVGLRYVKVWRLDAEVETNTQEFASILAPRQKVLGGKNILLGDMLEANFVCVLPITDSKALICAESGEICLMDELERSQTLPVIAITEFRITAATFDGHDNIRIAGAGGFTQTFRWSKLRNATPQSDRKSRRVTSSPLKTTFGNATAVTAMASFGNVLVELDSKRGIQLTNSGLGRGNDEMEGFAHQLPAHKTAVLGVQPLKCRELPDAAFFTFSGDGTIQIWDTEGASVAKLCAPVETLPEMYGLPNEVKACATLLDGTLIATGDRYGTLTILNVRTSAVLTQVRAHSAEITDINSFTKEGVHFVATAGRDRTVQLFSWADDNLDLVQTMDEHAGAVTGLLSINDGAFLLSCSTDRSIVVRQGMLRNIDDPTSVAFLIIRTIQLKSAPTSICLGMHDHTILVSATDRTVSNFNIQNGQPGFSFKCSDSEGGESAIMSKIIFAPSLNSNPTIIGVSSSDKSVRLYSEFGSLIARDWGHTEGITDVAIIAARDTKDAERQNSATLVSVAADSTVFMWDTMPSATPSPQEPQNAFDNPPVIRPLPPMGPPLRKVISHSDLNRYKRDPSPNGLRTLGQPPSPQRLRKKSSRASVTQPPKLEPVARPSTTADLSRRRQSLRPRSPSPTNSPPRNAPKKDFRRRQSVATLRSKSSEGYLTASSTTNNTGFGSMTGSTESVTRTLRAYRKKLSAVPSTDGITSETLRELERELRLTARILGEKAQKATLTNNSVDAAAMAKLLENASGKIVDLLDERIKNHVETQARKSSASSPSGGSTGSVIITNDDGVPPLPSNSSAMQIDVIAGALAKFALGER</sequence>
<reference evidence="2 3" key="1">
    <citation type="submission" date="2023-11" db="EMBL/GenBank/DDBJ databases">
        <title>An acidophilic fungus is an integral part of prey digestion in a carnivorous sundew plant.</title>
        <authorList>
            <person name="Tsai I.J."/>
        </authorList>
    </citation>
    <scope>NUCLEOTIDE SEQUENCE [LARGE SCALE GENOMIC DNA]</scope>
    <source>
        <strain evidence="2">169a</strain>
    </source>
</reference>
<evidence type="ECO:0000256" key="1">
    <source>
        <dbReference type="SAM" id="MobiDB-lite"/>
    </source>
</evidence>
<dbReference type="SUPFAM" id="SSF50978">
    <property type="entry name" value="WD40 repeat-like"/>
    <property type="match status" value="2"/>
</dbReference>
<dbReference type="Pfam" id="PF00400">
    <property type="entry name" value="WD40"/>
    <property type="match status" value="2"/>
</dbReference>
<protein>
    <submittedName>
        <fullName evidence="2">Mitogen-activated protein kinase-binding protein 1</fullName>
    </submittedName>
</protein>
<gene>
    <name evidence="2" type="ORF">R9X50_00697200</name>
</gene>
<dbReference type="EMBL" id="CP138591">
    <property type="protein sequence ID" value="WPH04087.1"/>
    <property type="molecule type" value="Genomic_DNA"/>
</dbReference>
<dbReference type="InterPro" id="IPR052779">
    <property type="entry name" value="WDR62"/>
</dbReference>
<dbReference type="PANTHER" id="PTHR45589:SF1">
    <property type="entry name" value="WD REPEAT DOMAIN 62, ISOFORM G"/>
    <property type="match status" value="1"/>
</dbReference>
<evidence type="ECO:0000313" key="3">
    <source>
        <dbReference type="Proteomes" id="UP001303373"/>
    </source>
</evidence>
<keyword evidence="2" id="KW-0418">Kinase</keyword>
<feature type="compositionally biased region" description="Pro residues" evidence="1">
    <location>
        <begin position="877"/>
        <end position="887"/>
    </location>
</feature>
<keyword evidence="3" id="KW-1185">Reference proteome</keyword>
<feature type="region of interest" description="Disordered" evidence="1">
    <location>
        <begin position="88"/>
        <end position="147"/>
    </location>
</feature>
<dbReference type="GO" id="GO:0016301">
    <property type="term" value="F:kinase activity"/>
    <property type="evidence" value="ECO:0007669"/>
    <property type="project" value="UniProtKB-KW"/>
</dbReference>
<keyword evidence="2" id="KW-0808">Transferase</keyword>
<evidence type="ECO:0000313" key="2">
    <source>
        <dbReference type="EMBL" id="WPH04087.1"/>
    </source>
</evidence>
<name>A0AAQ3MAS3_9PEZI</name>
<feature type="compositionally biased region" description="Pro residues" evidence="1">
    <location>
        <begin position="795"/>
        <end position="804"/>
    </location>
</feature>
<accession>A0AAQ3MAS3</accession>
<dbReference type="InterPro" id="IPR036322">
    <property type="entry name" value="WD40_repeat_dom_sf"/>
</dbReference>
<feature type="compositionally biased region" description="Polar residues" evidence="1">
    <location>
        <begin position="777"/>
        <end position="790"/>
    </location>
</feature>
<feature type="region of interest" description="Disordered" evidence="1">
    <location>
        <begin position="775"/>
        <end position="930"/>
    </location>
</feature>
<dbReference type="Gene3D" id="2.130.10.10">
    <property type="entry name" value="YVTN repeat-like/Quinoprotein amine dehydrogenase"/>
    <property type="match status" value="3"/>
</dbReference>
<dbReference type="InterPro" id="IPR001680">
    <property type="entry name" value="WD40_rpt"/>
</dbReference>
<organism evidence="2 3">
    <name type="scientific">Acrodontium crateriforme</name>
    <dbReference type="NCBI Taxonomy" id="150365"/>
    <lineage>
        <taxon>Eukaryota</taxon>
        <taxon>Fungi</taxon>
        <taxon>Dikarya</taxon>
        <taxon>Ascomycota</taxon>
        <taxon>Pezizomycotina</taxon>
        <taxon>Dothideomycetes</taxon>
        <taxon>Dothideomycetidae</taxon>
        <taxon>Mycosphaerellales</taxon>
        <taxon>Teratosphaeriaceae</taxon>
        <taxon>Acrodontium</taxon>
    </lineage>
</organism>
<dbReference type="AlphaFoldDB" id="A0AAQ3MAS3"/>
<dbReference type="Proteomes" id="UP001303373">
    <property type="component" value="Chromosome 12"/>
</dbReference>
<proteinExistence type="predicted"/>
<dbReference type="PANTHER" id="PTHR45589">
    <property type="entry name" value="WD REPEAT DOMAIN 62, ISOFORM G"/>
    <property type="match status" value="1"/>
</dbReference>
<dbReference type="InterPro" id="IPR015943">
    <property type="entry name" value="WD40/YVTN_repeat-like_dom_sf"/>
</dbReference>
<feature type="region of interest" description="Disordered" evidence="1">
    <location>
        <begin position="1014"/>
        <end position="1038"/>
    </location>
</feature>